<evidence type="ECO:0000256" key="3">
    <source>
        <dbReference type="ARBA" id="ARBA00011913"/>
    </source>
</evidence>
<dbReference type="PROSITE" id="PS00758">
    <property type="entry name" value="ARGE_DAPE_CPG2_1"/>
    <property type="match status" value="1"/>
</dbReference>
<dbReference type="InterPro" id="IPR011650">
    <property type="entry name" value="Peptidase_M20_dimer"/>
</dbReference>
<evidence type="ECO:0000256" key="7">
    <source>
        <dbReference type="ARBA" id="ARBA00022833"/>
    </source>
</evidence>
<dbReference type="Gene3D" id="1.10.150.900">
    <property type="match status" value="1"/>
</dbReference>
<feature type="active site" evidence="9">
    <location>
        <position position="88"/>
    </location>
</feature>
<dbReference type="InterPro" id="IPR036264">
    <property type="entry name" value="Bact_exopeptidase_dim_dom"/>
</dbReference>
<dbReference type="PROSITE" id="PS00759">
    <property type="entry name" value="ARGE_DAPE_CPG2_2"/>
    <property type="match status" value="1"/>
</dbReference>
<name>A0AAW0TWB8_SCYPA</name>
<dbReference type="FunFam" id="3.40.630.10:FF:000019">
    <property type="entry name" value="Aminoacylase 1"/>
    <property type="match status" value="1"/>
</dbReference>
<evidence type="ECO:0000256" key="2">
    <source>
        <dbReference type="ARBA" id="ARBA00006247"/>
    </source>
</evidence>
<dbReference type="GO" id="GO:0005737">
    <property type="term" value="C:cytoplasm"/>
    <property type="evidence" value="ECO:0007669"/>
    <property type="project" value="UniProtKB-SubCell"/>
</dbReference>
<dbReference type="GO" id="GO:0046872">
    <property type="term" value="F:metal ion binding"/>
    <property type="evidence" value="ECO:0007669"/>
    <property type="project" value="UniProtKB-KW"/>
</dbReference>
<evidence type="ECO:0000256" key="9">
    <source>
        <dbReference type="PIRSR" id="PIRSR036696-1"/>
    </source>
</evidence>
<dbReference type="InterPro" id="IPR052083">
    <property type="entry name" value="Aminoacylase-1_M20A"/>
</dbReference>
<comment type="caution">
    <text evidence="12">The sequence shown here is derived from an EMBL/GenBank/DDBJ whole genome shotgun (WGS) entry which is preliminary data.</text>
</comment>
<dbReference type="CDD" id="cd05646">
    <property type="entry name" value="M20_AcylaseI_like"/>
    <property type="match status" value="1"/>
</dbReference>
<comment type="subcellular location">
    <subcellularLocation>
        <location evidence="1">Cytoplasm</location>
    </subcellularLocation>
</comment>
<sequence>MRRRSQHRITMAQCEHTAVTTFREYIRIKTVQPDPDYETCSKFLKRQGEELGAKVHVMECVPGKPIIIMTVEGRDPTLPSILLNSHTDVVPVFPKHWKYDPFSGHKDEDGEIYGRGTQDMKSVGIQYLEALKQLRCEGNTFLRTIHVSFVPDEEIGGADGMMSFVETDYFREMNVGFALDEGYASTSEDFLVFYGERHIYHLNVRCSGQPGHGSQFLSNTAGEKLHKVINSFFSFRDQEERRLRENPDLQLGDVTTVNLTMLEGGVQFNVVPAQLSVGFDIRIPPALDPADFENMVQGWCREAGEDVVYEICLKSVNRELSSVVDGQSPWWDAFSQACKIEKITVQKQIFPAGTDSSFIRKHGIPCLGFSPMNNTERLLHDHNERLNEKVFLRGIQIYASIISALANCTP</sequence>
<evidence type="ECO:0000259" key="11">
    <source>
        <dbReference type="Pfam" id="PF07687"/>
    </source>
</evidence>
<keyword evidence="4" id="KW-0963">Cytoplasm</keyword>
<dbReference type="Pfam" id="PF01546">
    <property type="entry name" value="Peptidase_M20"/>
    <property type="match status" value="1"/>
</dbReference>
<keyword evidence="6" id="KW-0378">Hydrolase</keyword>
<dbReference type="PANTHER" id="PTHR45892">
    <property type="entry name" value="AMINOACYLASE-1"/>
    <property type="match status" value="1"/>
</dbReference>
<feature type="binding site" evidence="10">
    <location>
        <position position="380"/>
    </location>
    <ligand>
        <name>Zn(2+)</name>
        <dbReference type="ChEBI" id="CHEBI:29105"/>
        <label>2</label>
    </ligand>
</feature>
<feature type="binding site" evidence="10">
    <location>
        <position position="86"/>
    </location>
    <ligand>
        <name>Zn(2+)</name>
        <dbReference type="ChEBI" id="CHEBI:29105"/>
        <label>1</label>
    </ligand>
</feature>
<keyword evidence="13" id="KW-1185">Reference proteome</keyword>
<dbReference type="InterPro" id="IPR010159">
    <property type="entry name" value="N-acyl_aa_amidohydrolase"/>
</dbReference>
<evidence type="ECO:0000256" key="8">
    <source>
        <dbReference type="ARBA" id="ARBA00029656"/>
    </source>
</evidence>
<proteinExistence type="inferred from homology"/>
<feature type="binding site" evidence="10">
    <location>
        <position position="119"/>
    </location>
    <ligand>
        <name>Zn(2+)</name>
        <dbReference type="ChEBI" id="CHEBI:29105"/>
        <label>2</label>
    </ligand>
</feature>
<evidence type="ECO:0000313" key="13">
    <source>
        <dbReference type="Proteomes" id="UP001487740"/>
    </source>
</evidence>
<evidence type="ECO:0000256" key="5">
    <source>
        <dbReference type="ARBA" id="ARBA00022723"/>
    </source>
</evidence>
<comment type="cofactor">
    <cofactor evidence="10">
        <name>Zn(2+)</name>
        <dbReference type="ChEBI" id="CHEBI:29105"/>
    </cofactor>
    <text evidence="10">Binds 2 Zn(2+) ions per subunit.</text>
</comment>
<dbReference type="Gene3D" id="3.40.630.10">
    <property type="entry name" value="Zn peptidases"/>
    <property type="match status" value="1"/>
</dbReference>
<feature type="binding site" evidence="10">
    <location>
        <position position="181"/>
    </location>
    <ligand>
        <name>Zn(2+)</name>
        <dbReference type="ChEBI" id="CHEBI:29105"/>
        <label>1</label>
    </ligand>
</feature>
<dbReference type="SUPFAM" id="SSF53187">
    <property type="entry name" value="Zn-dependent exopeptidases"/>
    <property type="match status" value="1"/>
</dbReference>
<evidence type="ECO:0000313" key="12">
    <source>
        <dbReference type="EMBL" id="KAK8391398.1"/>
    </source>
</evidence>
<feature type="binding site" evidence="10">
    <location>
        <position position="119"/>
    </location>
    <ligand>
        <name>Zn(2+)</name>
        <dbReference type="ChEBI" id="CHEBI:29105"/>
        <label>1</label>
    </ligand>
</feature>
<accession>A0AAW0TWB8</accession>
<keyword evidence="5 10" id="KW-0479">Metal-binding</keyword>
<dbReference type="InterPro" id="IPR001261">
    <property type="entry name" value="ArgE/DapE_CS"/>
</dbReference>
<dbReference type="AlphaFoldDB" id="A0AAW0TWB8"/>
<keyword evidence="7 10" id="KW-0862">Zinc</keyword>
<feature type="domain" description="Peptidase M20 dimerisation" evidence="11">
    <location>
        <begin position="195"/>
        <end position="305"/>
    </location>
</feature>
<dbReference type="Gene3D" id="3.30.70.360">
    <property type="match status" value="1"/>
</dbReference>
<dbReference type="SUPFAM" id="SSF55031">
    <property type="entry name" value="Bacterial exopeptidase dimerisation domain"/>
    <property type="match status" value="1"/>
</dbReference>
<dbReference type="NCBIfam" id="TIGR01880">
    <property type="entry name" value="Ac-peptdase-euk"/>
    <property type="match status" value="1"/>
</dbReference>
<protein>
    <recommendedName>
        <fullName evidence="3">N-acyl-aliphatic-L-amino acid amidohydrolase</fullName>
        <ecNumber evidence="3">3.5.1.14</ecNumber>
    </recommendedName>
    <alternativeName>
        <fullName evidence="8">N-acyl-L-amino-acid amidohydrolase</fullName>
    </alternativeName>
</protein>
<dbReference type="GO" id="GO:0004046">
    <property type="term" value="F:aminoacylase activity"/>
    <property type="evidence" value="ECO:0007669"/>
    <property type="project" value="UniProtKB-EC"/>
</dbReference>
<reference evidence="12 13" key="1">
    <citation type="submission" date="2023-03" db="EMBL/GenBank/DDBJ databases">
        <title>High-quality genome of Scylla paramamosain provides insights in environmental adaptation.</title>
        <authorList>
            <person name="Zhang L."/>
        </authorList>
    </citation>
    <scope>NUCLEOTIDE SEQUENCE [LARGE SCALE GENOMIC DNA]</scope>
    <source>
        <strain evidence="12">LZ_2023a</strain>
        <tissue evidence="12">Muscle</tissue>
    </source>
</reference>
<dbReference type="InterPro" id="IPR002933">
    <property type="entry name" value="Peptidase_M20"/>
</dbReference>
<dbReference type="PIRSF" id="PIRSF036696">
    <property type="entry name" value="ACY-1"/>
    <property type="match status" value="1"/>
</dbReference>
<feature type="binding site" evidence="10">
    <location>
        <position position="154"/>
    </location>
    <ligand>
        <name>Zn(2+)</name>
        <dbReference type="ChEBI" id="CHEBI:29105"/>
        <label>2</label>
    </ligand>
</feature>
<evidence type="ECO:0000256" key="4">
    <source>
        <dbReference type="ARBA" id="ARBA00022490"/>
    </source>
</evidence>
<dbReference type="Pfam" id="PF07687">
    <property type="entry name" value="M20_dimer"/>
    <property type="match status" value="1"/>
</dbReference>
<evidence type="ECO:0000256" key="1">
    <source>
        <dbReference type="ARBA" id="ARBA00004496"/>
    </source>
</evidence>
<dbReference type="Proteomes" id="UP001487740">
    <property type="component" value="Unassembled WGS sequence"/>
</dbReference>
<dbReference type="EC" id="3.5.1.14" evidence="3"/>
<dbReference type="FunFam" id="1.10.150.900:FF:000001">
    <property type="entry name" value="Aminoacylase-1, putative"/>
    <property type="match status" value="1"/>
</dbReference>
<comment type="similarity">
    <text evidence="2">Belongs to the peptidase M20A family.</text>
</comment>
<evidence type="ECO:0000256" key="10">
    <source>
        <dbReference type="PIRSR" id="PIRSR036696-2"/>
    </source>
</evidence>
<dbReference type="GO" id="GO:0006520">
    <property type="term" value="P:amino acid metabolic process"/>
    <property type="evidence" value="ECO:0007669"/>
    <property type="project" value="InterPro"/>
</dbReference>
<feature type="active site" description="Proton acceptor" evidence="9">
    <location>
        <position position="153"/>
    </location>
</feature>
<dbReference type="PANTHER" id="PTHR45892:SF1">
    <property type="entry name" value="AMINOACYLASE-1"/>
    <property type="match status" value="1"/>
</dbReference>
<dbReference type="FunFam" id="3.30.70.360:FF:000005">
    <property type="entry name" value="Putative Aminoacylase-1"/>
    <property type="match status" value="1"/>
</dbReference>
<evidence type="ECO:0000256" key="6">
    <source>
        <dbReference type="ARBA" id="ARBA00022801"/>
    </source>
</evidence>
<dbReference type="EMBL" id="JARAKH010000024">
    <property type="protein sequence ID" value="KAK8391398.1"/>
    <property type="molecule type" value="Genomic_DNA"/>
</dbReference>
<gene>
    <name evidence="12" type="ORF">O3P69_017175</name>
</gene>
<organism evidence="12 13">
    <name type="scientific">Scylla paramamosain</name>
    <name type="common">Mud crab</name>
    <dbReference type="NCBI Taxonomy" id="85552"/>
    <lineage>
        <taxon>Eukaryota</taxon>
        <taxon>Metazoa</taxon>
        <taxon>Ecdysozoa</taxon>
        <taxon>Arthropoda</taxon>
        <taxon>Crustacea</taxon>
        <taxon>Multicrustacea</taxon>
        <taxon>Malacostraca</taxon>
        <taxon>Eumalacostraca</taxon>
        <taxon>Eucarida</taxon>
        <taxon>Decapoda</taxon>
        <taxon>Pleocyemata</taxon>
        <taxon>Brachyura</taxon>
        <taxon>Eubrachyura</taxon>
        <taxon>Portunoidea</taxon>
        <taxon>Portunidae</taxon>
        <taxon>Portuninae</taxon>
        <taxon>Scylla</taxon>
    </lineage>
</organism>